<dbReference type="EMBL" id="JAAXLS010000096">
    <property type="protein sequence ID" value="NKQ59387.1"/>
    <property type="molecule type" value="Genomic_DNA"/>
</dbReference>
<feature type="region of interest" description="Disordered" evidence="1">
    <location>
        <begin position="1"/>
        <end position="24"/>
    </location>
</feature>
<accession>A0ABX1JHV9</accession>
<evidence type="ECO:0000313" key="3">
    <source>
        <dbReference type="Proteomes" id="UP000715441"/>
    </source>
</evidence>
<feature type="compositionally biased region" description="Basic and acidic residues" evidence="1">
    <location>
        <begin position="1"/>
        <end position="10"/>
    </location>
</feature>
<organism evidence="2 3">
    <name type="scientific">Amycolatopsis acididurans</name>
    <dbReference type="NCBI Taxonomy" id="2724524"/>
    <lineage>
        <taxon>Bacteria</taxon>
        <taxon>Bacillati</taxon>
        <taxon>Actinomycetota</taxon>
        <taxon>Actinomycetes</taxon>
        <taxon>Pseudonocardiales</taxon>
        <taxon>Pseudonocardiaceae</taxon>
        <taxon>Amycolatopsis</taxon>
    </lineage>
</organism>
<dbReference type="RefSeq" id="WP_168524106.1">
    <property type="nucleotide sequence ID" value="NZ_JAAXLS010000096.1"/>
</dbReference>
<name>A0ABX1JHV9_9PSEU</name>
<reference evidence="2 3" key="1">
    <citation type="submission" date="2020-04" db="EMBL/GenBank/DDBJ databases">
        <title>Novel species.</title>
        <authorList>
            <person name="Teo W.F.A."/>
            <person name="Lipun K."/>
            <person name="Srisuk N."/>
            <person name="Duangmal K."/>
        </authorList>
    </citation>
    <scope>NUCLEOTIDE SEQUENCE [LARGE SCALE GENOMIC DNA]</scope>
    <source>
        <strain evidence="2 3">K13G38</strain>
    </source>
</reference>
<proteinExistence type="predicted"/>
<comment type="caution">
    <text evidence="2">The sequence shown here is derived from an EMBL/GenBank/DDBJ whole genome shotgun (WGS) entry which is preliminary data.</text>
</comment>
<dbReference type="Proteomes" id="UP000715441">
    <property type="component" value="Unassembled WGS sequence"/>
</dbReference>
<gene>
    <name evidence="2" type="ORF">HFP15_41800</name>
</gene>
<sequence>MFNGHSERNAIDGASATASWGRVRGGRSVSVRAALDATKSVSGSEEYRNENQREAMILLVNESGPGLVKCSL</sequence>
<protein>
    <submittedName>
        <fullName evidence="2">Uncharacterized protein</fullName>
    </submittedName>
</protein>
<evidence type="ECO:0000313" key="2">
    <source>
        <dbReference type="EMBL" id="NKQ59387.1"/>
    </source>
</evidence>
<evidence type="ECO:0000256" key="1">
    <source>
        <dbReference type="SAM" id="MobiDB-lite"/>
    </source>
</evidence>
<keyword evidence="3" id="KW-1185">Reference proteome</keyword>